<proteinExistence type="predicted"/>
<evidence type="ECO:0000313" key="3">
    <source>
        <dbReference type="Proteomes" id="UP000887116"/>
    </source>
</evidence>
<dbReference type="Pfam" id="PF14214">
    <property type="entry name" value="Helitron_like_N"/>
    <property type="match status" value="1"/>
</dbReference>
<dbReference type="InterPro" id="IPR025476">
    <property type="entry name" value="Helitron_helicase-like"/>
</dbReference>
<dbReference type="PANTHER" id="PTHR10492:SF57">
    <property type="entry name" value="ATP-DEPENDENT DNA HELICASE"/>
    <property type="match status" value="1"/>
</dbReference>
<organism evidence="2 3">
    <name type="scientific">Trichonephila clavata</name>
    <name type="common">Joro spider</name>
    <name type="synonym">Nephila clavata</name>
    <dbReference type="NCBI Taxonomy" id="2740835"/>
    <lineage>
        <taxon>Eukaryota</taxon>
        <taxon>Metazoa</taxon>
        <taxon>Ecdysozoa</taxon>
        <taxon>Arthropoda</taxon>
        <taxon>Chelicerata</taxon>
        <taxon>Arachnida</taxon>
        <taxon>Araneae</taxon>
        <taxon>Araneomorphae</taxon>
        <taxon>Entelegynae</taxon>
        <taxon>Araneoidea</taxon>
        <taxon>Nephilidae</taxon>
        <taxon>Trichonephila</taxon>
    </lineage>
</organism>
<keyword evidence="2" id="KW-0378">Hydrolase</keyword>
<keyword evidence="2" id="KW-0347">Helicase</keyword>
<dbReference type="GO" id="GO:0004386">
    <property type="term" value="F:helicase activity"/>
    <property type="evidence" value="ECO:0007669"/>
    <property type="project" value="UniProtKB-KW"/>
</dbReference>
<comment type="caution">
    <text evidence="2">The sequence shown here is derived from an EMBL/GenBank/DDBJ whole genome shotgun (WGS) entry which is preliminary data.</text>
</comment>
<keyword evidence="2" id="KW-0547">Nucleotide-binding</keyword>
<protein>
    <submittedName>
        <fullName evidence="2">ATP-dependent DNA helicase</fullName>
    </submittedName>
</protein>
<accession>A0A8X6KTD6</accession>
<name>A0A8X6KTD6_TRICU</name>
<gene>
    <name evidence="2" type="primary">LOC103519163</name>
    <name evidence="2" type="ORF">TNCT_73061</name>
</gene>
<evidence type="ECO:0000313" key="2">
    <source>
        <dbReference type="EMBL" id="GFQ83601.1"/>
    </source>
</evidence>
<dbReference type="AlphaFoldDB" id="A0A8X6KTD6"/>
<dbReference type="Proteomes" id="UP000887116">
    <property type="component" value="Unassembled WGS sequence"/>
</dbReference>
<dbReference type="OrthoDB" id="10055660at2759"/>
<dbReference type="EMBL" id="BMAO01002824">
    <property type="protein sequence ID" value="GFQ83601.1"/>
    <property type="molecule type" value="Genomic_DNA"/>
</dbReference>
<reference evidence="2" key="1">
    <citation type="submission" date="2020-07" db="EMBL/GenBank/DDBJ databases">
        <title>Multicomponent nature underlies the extraordinary mechanical properties of spider dragline silk.</title>
        <authorList>
            <person name="Kono N."/>
            <person name="Nakamura H."/>
            <person name="Mori M."/>
            <person name="Yoshida Y."/>
            <person name="Ohtoshi R."/>
            <person name="Malay A.D."/>
            <person name="Moran D.A.P."/>
            <person name="Tomita M."/>
            <person name="Numata K."/>
            <person name="Arakawa K."/>
        </authorList>
    </citation>
    <scope>NUCLEOTIDE SEQUENCE</scope>
</reference>
<evidence type="ECO:0000259" key="1">
    <source>
        <dbReference type="Pfam" id="PF14214"/>
    </source>
</evidence>
<feature type="domain" description="Helitron helicase-like" evidence="1">
    <location>
        <begin position="1"/>
        <end position="87"/>
    </location>
</feature>
<dbReference type="PANTHER" id="PTHR10492">
    <property type="match status" value="1"/>
</dbReference>
<sequence length="652" mass="74873">MTYVRHFGRPDLFITFTCNPKWPEIVDLLNQGQKSHDRHDIIARVFRVKVKHMMKLLTKGCIFRNVRCHMYTVEWQKRGLPHVHILLRLEDKIRPESIDEVICAELSDSNIDPALYEIIRTTMIHGPCRHINESSPCMLNGKCTKKYPRCFRKETQTGEDGYPQYRRRSPENGGIVTQIKENNVDNRWVVPYNPVLSRTFNAHINVEFCNSVKSIKYICKYVNKGTDQATFGVEDLDEVIRYESSRYISSSEAVWQILCFPIHERFPPVMHLSVHLENGQRVYFTEDNAIHKIINPQKTTLMVFFNSTKLIILQKLFCIAKFQHTMYGKITNFLEGKKERLFQIRGPTSFTALKIVAGVVQLSFQAACRALGLLEDDTHWNSTLEEASISESPNKIRELFAIILVFCQVGDPIKLWKKHRDSLAEDVKKQFEAEKVNIDLYLDIVYNQCLILLEDIVISMSGKALLQFGFLSPSREAGFAISNHHYGKEIAYDTVHLSTIVAENAPKLNQEQKEIYYKVLNSITSNSGDGKIKEEEGRINIPESLGNIVGDLITLTERIYPNIHQVGVDSSSWLKERAILTPTNDSANNINNFLLNKLTTKHAKYESVDSVMEAEAIHYPVCYLLISKTPGSLLYIPPQCPLITRRECHVFS</sequence>
<keyword evidence="3" id="KW-1185">Reference proteome</keyword>
<keyword evidence="2" id="KW-0067">ATP-binding</keyword>